<reference evidence="1" key="1">
    <citation type="submission" date="2022-05" db="EMBL/GenBank/DDBJ databases">
        <authorList>
            <person name="Oliphant S.A."/>
            <person name="Watson-Haigh N.S."/>
            <person name="Sumby K.M."/>
            <person name="Gardner J.M."/>
            <person name="Jiranek V."/>
        </authorList>
    </citation>
    <scope>NUCLEOTIDE SEQUENCE</scope>
    <source>
        <strain evidence="1">KI16_H9</strain>
    </source>
</reference>
<accession>A0ABY5BT27</accession>
<evidence type="ECO:0000313" key="1">
    <source>
        <dbReference type="EMBL" id="USS85413.1"/>
    </source>
</evidence>
<dbReference type="RefSeq" id="WP_252750308.1">
    <property type="nucleotide sequence ID" value="NZ_CP097116.1"/>
</dbReference>
<evidence type="ECO:0000313" key="2">
    <source>
        <dbReference type="Proteomes" id="UP001056707"/>
    </source>
</evidence>
<sequence>MNNPLIQHQANQLIQQIGREFHPQHGMRYLLVIVRDSYGQRFNWFLNVQHPHQNQRSYPIGVVPTLDLQTLEAVQYLVHRRYQFTVVYRNFNQLRWPTTGQLISRSRR</sequence>
<name>A0ABY5BT27_9LACO</name>
<protein>
    <submittedName>
        <fullName evidence="1">Uncharacterized protein</fullName>
    </submittedName>
</protein>
<organism evidence="1 2">
    <name type="scientific">Fructilactobacillus myrtifloralis</name>
    <dbReference type="NCBI Taxonomy" id="2940301"/>
    <lineage>
        <taxon>Bacteria</taxon>
        <taxon>Bacillati</taxon>
        <taxon>Bacillota</taxon>
        <taxon>Bacilli</taxon>
        <taxon>Lactobacillales</taxon>
        <taxon>Lactobacillaceae</taxon>
        <taxon>Fructilactobacillus</taxon>
    </lineage>
</organism>
<dbReference type="Proteomes" id="UP001056707">
    <property type="component" value="Chromosome"/>
</dbReference>
<keyword evidence="2" id="KW-1185">Reference proteome</keyword>
<dbReference type="EMBL" id="CP097116">
    <property type="protein sequence ID" value="USS85413.1"/>
    <property type="molecule type" value="Genomic_DNA"/>
</dbReference>
<proteinExistence type="predicted"/>
<gene>
    <name evidence="1" type="ORF">M3M35_01740</name>
</gene>